<keyword evidence="2" id="KW-0812">Transmembrane</keyword>
<dbReference type="RefSeq" id="WP_119909821.1">
    <property type="nucleotide sequence ID" value="NZ_QZCH01000004.1"/>
</dbReference>
<organism evidence="3 4">
    <name type="scientific">Motilimonas pumila</name>
    <dbReference type="NCBI Taxonomy" id="2303987"/>
    <lineage>
        <taxon>Bacteria</taxon>
        <taxon>Pseudomonadati</taxon>
        <taxon>Pseudomonadota</taxon>
        <taxon>Gammaproteobacteria</taxon>
        <taxon>Alteromonadales</taxon>
        <taxon>Alteromonadales genera incertae sedis</taxon>
        <taxon>Motilimonas</taxon>
    </lineage>
</organism>
<gene>
    <name evidence="3" type="ORF">D1Z90_05885</name>
</gene>
<proteinExistence type="predicted"/>
<evidence type="ECO:0000313" key="3">
    <source>
        <dbReference type="EMBL" id="RJG49486.1"/>
    </source>
</evidence>
<protein>
    <submittedName>
        <fullName evidence="3">Uncharacterized protein</fullName>
    </submittedName>
</protein>
<evidence type="ECO:0000256" key="1">
    <source>
        <dbReference type="SAM" id="MobiDB-lite"/>
    </source>
</evidence>
<sequence length="85" mass="9770">MKNFKWVAPAVILLSVFPISLNFLINIYFDRLDTQLYEEKKARVEARRKAEKMFPEMTEQGILQTPANEASELTDDPSITNPPAQ</sequence>
<reference evidence="3 4" key="1">
    <citation type="submission" date="2018-09" db="EMBL/GenBank/DDBJ databases">
        <authorList>
            <person name="Wang F."/>
        </authorList>
    </citation>
    <scope>NUCLEOTIDE SEQUENCE [LARGE SCALE GENOMIC DNA]</scope>
    <source>
        <strain evidence="3 4">PLHSC7-2</strain>
    </source>
</reference>
<keyword evidence="2" id="KW-1133">Transmembrane helix</keyword>
<evidence type="ECO:0000256" key="2">
    <source>
        <dbReference type="SAM" id="Phobius"/>
    </source>
</evidence>
<accession>A0A418YHA1</accession>
<dbReference type="OrthoDB" id="6401796at2"/>
<feature type="region of interest" description="Disordered" evidence="1">
    <location>
        <begin position="55"/>
        <end position="85"/>
    </location>
</feature>
<comment type="caution">
    <text evidence="3">The sequence shown here is derived from an EMBL/GenBank/DDBJ whole genome shotgun (WGS) entry which is preliminary data.</text>
</comment>
<keyword evidence="4" id="KW-1185">Reference proteome</keyword>
<name>A0A418YHA1_9GAMM</name>
<feature type="transmembrane region" description="Helical" evidence="2">
    <location>
        <begin position="6"/>
        <end position="29"/>
    </location>
</feature>
<dbReference type="AlphaFoldDB" id="A0A418YHA1"/>
<evidence type="ECO:0000313" key="4">
    <source>
        <dbReference type="Proteomes" id="UP000283255"/>
    </source>
</evidence>
<dbReference type="Proteomes" id="UP000283255">
    <property type="component" value="Unassembled WGS sequence"/>
</dbReference>
<dbReference type="EMBL" id="QZCH01000004">
    <property type="protein sequence ID" value="RJG49486.1"/>
    <property type="molecule type" value="Genomic_DNA"/>
</dbReference>
<keyword evidence="2" id="KW-0472">Membrane</keyword>
<reference evidence="3 4" key="2">
    <citation type="submission" date="2019-01" db="EMBL/GenBank/DDBJ databases">
        <title>Motilimonas pumilus sp. nov., isolated from the gut of sea cucumber (Apostichopus japonicus).</title>
        <authorList>
            <person name="Wang F.-Q."/>
            <person name="Ren L.-H."/>
            <person name="Lin Y.-W."/>
            <person name="Sun G.-H."/>
            <person name="Du Z.-J."/>
            <person name="Zhao J.-X."/>
            <person name="Liu X.-J."/>
            <person name="Liu L.-J."/>
        </authorList>
    </citation>
    <scope>NUCLEOTIDE SEQUENCE [LARGE SCALE GENOMIC DNA]</scope>
    <source>
        <strain evidence="3 4">PLHSC7-2</strain>
    </source>
</reference>